<sequence length="38" mass="4342">MPYNLVKDVRTGEETANVSAVMDGDIDRFINAYLSWIH</sequence>
<dbReference type="InterPro" id="IPR045853">
    <property type="entry name" value="Pep_chain_release_fac_I_sf"/>
</dbReference>
<reference evidence="1" key="1">
    <citation type="submission" date="2019-08" db="EMBL/GenBank/DDBJ databases">
        <authorList>
            <person name="Kucharzyk K."/>
            <person name="Murdoch R.W."/>
            <person name="Higgins S."/>
            <person name="Loffler F."/>
        </authorList>
    </citation>
    <scope>NUCLEOTIDE SEQUENCE</scope>
</reference>
<accession>A0A645EK01</accession>
<evidence type="ECO:0000313" key="1">
    <source>
        <dbReference type="EMBL" id="MPN01459.1"/>
    </source>
</evidence>
<protein>
    <submittedName>
        <fullName evidence="1">Peptide chain release factor 2</fullName>
    </submittedName>
</protein>
<name>A0A645EK01_9ZZZZ</name>
<dbReference type="EMBL" id="VSSQ01047465">
    <property type="protein sequence ID" value="MPN01459.1"/>
    <property type="molecule type" value="Genomic_DNA"/>
</dbReference>
<dbReference type="AlphaFoldDB" id="A0A645EK01"/>
<proteinExistence type="predicted"/>
<dbReference type="Gene3D" id="3.30.70.1660">
    <property type="match status" value="1"/>
</dbReference>
<comment type="caution">
    <text evidence="1">The sequence shown here is derived from an EMBL/GenBank/DDBJ whole genome shotgun (WGS) entry which is preliminary data.</text>
</comment>
<dbReference type="SUPFAM" id="SSF75620">
    <property type="entry name" value="Release factor"/>
    <property type="match status" value="1"/>
</dbReference>
<organism evidence="1">
    <name type="scientific">bioreactor metagenome</name>
    <dbReference type="NCBI Taxonomy" id="1076179"/>
    <lineage>
        <taxon>unclassified sequences</taxon>
        <taxon>metagenomes</taxon>
        <taxon>ecological metagenomes</taxon>
    </lineage>
</organism>
<gene>
    <name evidence="1" type="primary">prfB_50</name>
    <name evidence="1" type="ORF">SDC9_148668</name>
</gene>